<organism evidence="1 2">
    <name type="scientific">Candidatus Borkfalkia ceftriaxoniphila</name>
    <dbReference type="NCBI Taxonomy" id="2508949"/>
    <lineage>
        <taxon>Bacteria</taxon>
        <taxon>Bacillati</taxon>
        <taxon>Bacillota</taxon>
        <taxon>Clostridia</taxon>
        <taxon>Christensenellales</taxon>
        <taxon>Christensenellaceae</taxon>
        <taxon>Candidatus Borkfalkia</taxon>
    </lineage>
</organism>
<evidence type="ECO:0000313" key="1">
    <source>
        <dbReference type="EMBL" id="RXZ58272.1"/>
    </source>
</evidence>
<dbReference type="AlphaFoldDB" id="A0A4Q2K5W9"/>
<dbReference type="EMBL" id="SDOZ01000003">
    <property type="protein sequence ID" value="RXZ58272.1"/>
    <property type="molecule type" value="Genomic_DNA"/>
</dbReference>
<name>A0A4Q2K5W9_9FIRM</name>
<protein>
    <submittedName>
        <fullName evidence="1">Uncharacterized protein</fullName>
    </submittedName>
</protein>
<dbReference type="Proteomes" id="UP000291269">
    <property type="component" value="Unassembled WGS sequence"/>
</dbReference>
<comment type="caution">
    <text evidence="1">The sequence shown here is derived from an EMBL/GenBank/DDBJ whole genome shotgun (WGS) entry which is preliminary data.</text>
</comment>
<dbReference type="RefSeq" id="WP_129226610.1">
    <property type="nucleotide sequence ID" value="NZ_SDOZ01000003.1"/>
</dbReference>
<proteinExistence type="predicted"/>
<accession>A0A4Q2K5W9</accession>
<keyword evidence="2" id="KW-1185">Reference proteome</keyword>
<evidence type="ECO:0000313" key="2">
    <source>
        <dbReference type="Proteomes" id="UP000291269"/>
    </source>
</evidence>
<gene>
    <name evidence="1" type="ORF">ESZ91_09455</name>
</gene>
<reference evidence="1 2" key="1">
    <citation type="journal article" date="2019" name="Gut">
        <title>Antibiotics-induced monodominance of a novel gut bacterial order.</title>
        <authorList>
            <person name="Hildebrand F."/>
            <person name="Moitinho-Silva L."/>
            <person name="Blasche S."/>
            <person name="Jahn M.T."/>
            <person name="Gossmann T.I."/>
            <person name="Heuerta-Cepas J."/>
            <person name="Hercog R."/>
            <person name="Luetge M."/>
            <person name="Bahram M."/>
            <person name="Pryszlak A."/>
            <person name="Alves R.J."/>
            <person name="Waszak S.M."/>
            <person name="Zhu A."/>
            <person name="Ye L."/>
            <person name="Costea P.I."/>
            <person name="Aalvink S."/>
            <person name="Belzer C."/>
            <person name="Forslund S.K."/>
            <person name="Sunagawa S."/>
            <person name="Hentschel U."/>
            <person name="Merten C."/>
            <person name="Patil K.R."/>
            <person name="Benes V."/>
            <person name="Bork P."/>
        </authorList>
    </citation>
    <scope>NUCLEOTIDE SEQUENCE [LARGE SCALE GENOMIC DNA]</scope>
    <source>
        <strain evidence="1 2">HDS1380</strain>
    </source>
</reference>
<sequence>MKKNILVTGALILAAVIFVTSGICVFAAEKNSFPPAGVYFARHEHYTAWTDSAYNPYFTLQVYEVKGGERFLEYEDILLRDENGKDYSLKDASIQVIFSDVYFTSYRLVCVLDRNNLPKDETVFTYAVMRGTEKNNIFPIGRVTVSIGDCNSALTFAGATASAEELQSYNVKVTNAGDGSVTVTGLDFSLEGIRAEFGYYDNENRYFQIGDGVRLAKGDSVILHCTFEGNDAFRSIPFSEFKPLVVFRTGREEMRVSVNNKATYFAALGRAEIKNYLRGLSSGTTV</sequence>